<dbReference type="RefSeq" id="WP_310549481.1">
    <property type="nucleotide sequence ID" value="NZ_JAVKGR010000044.1"/>
</dbReference>
<reference evidence="3 4" key="1">
    <citation type="submission" date="2023-09" db="EMBL/GenBank/DDBJ databases">
        <title>Description of three actinobacteria isolated from air of manufacturing shop in a pharmaceutical factory.</title>
        <authorList>
            <person name="Zhang D.-F."/>
        </authorList>
    </citation>
    <scope>NUCLEOTIDE SEQUENCE [LARGE SCALE GENOMIC DNA]</scope>
    <source>
        <strain evidence="3 4">LY-0111</strain>
    </source>
</reference>
<dbReference type="Pfam" id="PF00665">
    <property type="entry name" value="rve"/>
    <property type="match status" value="1"/>
</dbReference>
<dbReference type="Proteomes" id="UP001251870">
    <property type="component" value="Unassembled WGS sequence"/>
</dbReference>
<evidence type="ECO:0000256" key="1">
    <source>
        <dbReference type="ARBA" id="ARBA00002286"/>
    </source>
</evidence>
<evidence type="ECO:0000313" key="4">
    <source>
        <dbReference type="Proteomes" id="UP001251870"/>
    </source>
</evidence>
<dbReference type="PANTHER" id="PTHR46889">
    <property type="entry name" value="TRANSPOSASE INSF FOR INSERTION SEQUENCE IS3B-RELATED"/>
    <property type="match status" value="1"/>
</dbReference>
<dbReference type="SUPFAM" id="SSF46689">
    <property type="entry name" value="Homeodomain-like"/>
    <property type="match status" value="1"/>
</dbReference>
<feature type="domain" description="Integrase catalytic" evidence="2">
    <location>
        <begin position="235"/>
        <end position="401"/>
    </location>
</feature>
<evidence type="ECO:0000259" key="2">
    <source>
        <dbReference type="PROSITE" id="PS50994"/>
    </source>
</evidence>
<organism evidence="3 4">
    <name type="scientific">Nesterenkonia aerolata</name>
    <dbReference type="NCBI Taxonomy" id="3074079"/>
    <lineage>
        <taxon>Bacteria</taxon>
        <taxon>Bacillati</taxon>
        <taxon>Actinomycetota</taxon>
        <taxon>Actinomycetes</taxon>
        <taxon>Micrococcales</taxon>
        <taxon>Micrococcaceae</taxon>
        <taxon>Nesterenkonia</taxon>
    </lineage>
</organism>
<protein>
    <submittedName>
        <fullName evidence="3">IS3 family transposase</fullName>
    </submittedName>
</protein>
<dbReference type="InterPro" id="IPR036397">
    <property type="entry name" value="RNaseH_sf"/>
</dbReference>
<dbReference type="InterPro" id="IPR048020">
    <property type="entry name" value="Transpos_IS3"/>
</dbReference>
<gene>
    <name evidence="3" type="ORF">RIL96_13215</name>
</gene>
<comment type="function">
    <text evidence="1">Involved in the transposition of the insertion sequence.</text>
</comment>
<dbReference type="Gene3D" id="3.30.420.10">
    <property type="entry name" value="Ribonuclease H-like superfamily/Ribonuclease H"/>
    <property type="match status" value="1"/>
</dbReference>
<name>A0ABU2DVH0_9MICC</name>
<dbReference type="SUPFAM" id="SSF53098">
    <property type="entry name" value="Ribonuclease H-like"/>
    <property type="match status" value="1"/>
</dbReference>
<dbReference type="Pfam" id="PF13276">
    <property type="entry name" value="HTH_21"/>
    <property type="match status" value="1"/>
</dbReference>
<evidence type="ECO:0000313" key="3">
    <source>
        <dbReference type="EMBL" id="MDR8020510.1"/>
    </source>
</evidence>
<dbReference type="InterPro" id="IPR025948">
    <property type="entry name" value="HTH-like_dom"/>
</dbReference>
<dbReference type="InterPro" id="IPR001584">
    <property type="entry name" value="Integrase_cat-core"/>
</dbReference>
<dbReference type="Gene3D" id="1.10.10.10">
    <property type="entry name" value="Winged helix-like DNA-binding domain superfamily/Winged helix DNA-binding domain"/>
    <property type="match status" value="1"/>
</dbReference>
<sequence>MAKRYSPEFKERASRMVEDHQRVHACSKWRAAEAVASKLGASSHTVYGWLKRTRQVNDQSSTSDDEPAEAQKRIAALEAEVLELRRANEILKSASAFFAKGARPSHHEMIRFIDEHRNRFGVELICRVMDEADGGFITSRGYRAAKARIRSARALKDGLLIPEIQRIHAANYGVYGVRKMWHAMRREGWEIGRDQTARLMRAAGVEGAVRGRRPRTTVAAPVPDHRPDLVERNFKAPAPGRLWVADITYVRTVAGFVYTAFVTDAYSRRIVGWATRSTMTTEALSLEALEHALATAKRQEDAQLVHHSDRGSQYVAIAYTDKLADHGIRPSVGTVGDSYDNALAESVNGLYKTELIYSQPAWASLTEVEFATMNWVHWWNTARLHENLGQQTPAEVESAYYEQRTESAPKSRN</sequence>
<comment type="caution">
    <text evidence="3">The sequence shown here is derived from an EMBL/GenBank/DDBJ whole genome shotgun (WGS) entry which is preliminary data.</text>
</comment>
<dbReference type="InterPro" id="IPR009057">
    <property type="entry name" value="Homeodomain-like_sf"/>
</dbReference>
<dbReference type="PANTHER" id="PTHR46889:SF5">
    <property type="entry name" value="INTEGRASE PROTEIN"/>
    <property type="match status" value="1"/>
</dbReference>
<dbReference type="InterPro" id="IPR050900">
    <property type="entry name" value="Transposase_IS3/IS150/IS904"/>
</dbReference>
<dbReference type="PROSITE" id="PS50994">
    <property type="entry name" value="INTEGRASE"/>
    <property type="match status" value="1"/>
</dbReference>
<keyword evidence="4" id="KW-1185">Reference proteome</keyword>
<dbReference type="InterPro" id="IPR036388">
    <property type="entry name" value="WH-like_DNA-bd_sf"/>
</dbReference>
<dbReference type="InterPro" id="IPR012337">
    <property type="entry name" value="RNaseH-like_sf"/>
</dbReference>
<dbReference type="EMBL" id="JAVKGR010000044">
    <property type="protein sequence ID" value="MDR8020510.1"/>
    <property type="molecule type" value="Genomic_DNA"/>
</dbReference>
<dbReference type="Pfam" id="PF13333">
    <property type="entry name" value="rve_2"/>
    <property type="match status" value="1"/>
</dbReference>
<accession>A0ABU2DVH0</accession>
<dbReference type="NCBIfam" id="NF033516">
    <property type="entry name" value="transpos_IS3"/>
    <property type="match status" value="1"/>
</dbReference>
<proteinExistence type="predicted"/>